<dbReference type="AlphaFoldDB" id="A0A370DJE0"/>
<dbReference type="FunFam" id="3.40.50.1970:FF:000003">
    <property type="entry name" value="Alcohol dehydrogenase, iron-containing"/>
    <property type="match status" value="1"/>
</dbReference>
<dbReference type="FunFam" id="1.20.1090.10:FF:000001">
    <property type="entry name" value="Aldehyde-alcohol dehydrogenase"/>
    <property type="match status" value="1"/>
</dbReference>
<proteinExistence type="inferred from homology"/>
<accession>A0A370DJE0</accession>
<dbReference type="Gene3D" id="1.20.1090.10">
    <property type="entry name" value="Dehydroquinate synthase-like - alpha domain"/>
    <property type="match status" value="1"/>
</dbReference>
<evidence type="ECO:0000256" key="3">
    <source>
        <dbReference type="ARBA" id="ARBA00023002"/>
    </source>
</evidence>
<dbReference type="Gene3D" id="3.40.50.1970">
    <property type="match status" value="1"/>
</dbReference>
<dbReference type="InterPro" id="IPR018211">
    <property type="entry name" value="ADH_Fe_CS"/>
</dbReference>
<keyword evidence="4" id="KW-0520">NAD</keyword>
<dbReference type="EMBL" id="QFXC01000007">
    <property type="protein sequence ID" value="RDH85029.1"/>
    <property type="molecule type" value="Genomic_DNA"/>
</dbReference>
<dbReference type="SUPFAM" id="SSF56796">
    <property type="entry name" value="Dehydroquinate synthase-like"/>
    <property type="match status" value="1"/>
</dbReference>
<gene>
    <name evidence="7" type="ORF">DIZ80_04165</name>
</gene>
<dbReference type="PROSITE" id="PS00913">
    <property type="entry name" value="ADH_IRON_1"/>
    <property type="match status" value="1"/>
</dbReference>
<feature type="domain" description="Alcohol dehydrogenase iron-type/glycerol dehydrogenase GldA" evidence="5">
    <location>
        <begin position="14"/>
        <end position="186"/>
    </location>
</feature>
<comment type="cofactor">
    <cofactor evidence="1">
        <name>Fe cation</name>
        <dbReference type="ChEBI" id="CHEBI:24875"/>
    </cofactor>
</comment>
<dbReference type="GO" id="GO:0004022">
    <property type="term" value="F:alcohol dehydrogenase (NAD+) activity"/>
    <property type="evidence" value="ECO:0007669"/>
    <property type="project" value="TreeGrafter"/>
</dbReference>
<organism evidence="7 8">
    <name type="scientific">endosymbiont of Galathealinum brachiosum</name>
    <dbReference type="NCBI Taxonomy" id="2200906"/>
    <lineage>
        <taxon>Bacteria</taxon>
        <taxon>Pseudomonadati</taxon>
        <taxon>Pseudomonadota</taxon>
        <taxon>Gammaproteobacteria</taxon>
        <taxon>sulfur-oxidizing symbionts</taxon>
    </lineage>
</organism>
<dbReference type="Pfam" id="PF00465">
    <property type="entry name" value="Fe-ADH"/>
    <property type="match status" value="1"/>
</dbReference>
<dbReference type="InterPro" id="IPR056798">
    <property type="entry name" value="ADH_Fe_C"/>
</dbReference>
<dbReference type="InterPro" id="IPR001670">
    <property type="entry name" value="ADH_Fe/GldA"/>
</dbReference>
<evidence type="ECO:0000313" key="7">
    <source>
        <dbReference type="EMBL" id="RDH85029.1"/>
    </source>
</evidence>
<feature type="domain" description="Fe-containing alcohol dehydrogenase-like C-terminal" evidence="6">
    <location>
        <begin position="198"/>
        <end position="385"/>
    </location>
</feature>
<reference evidence="7 8" key="1">
    <citation type="journal article" date="2018" name="ISME J.">
        <title>Endosymbiont genomes yield clues of tubeworm success.</title>
        <authorList>
            <person name="Li Y."/>
            <person name="Liles M.R."/>
            <person name="Halanych K.M."/>
        </authorList>
    </citation>
    <scope>NUCLEOTIDE SEQUENCE [LARGE SCALE GENOMIC DNA]</scope>
    <source>
        <strain evidence="7">A1464</strain>
    </source>
</reference>
<evidence type="ECO:0000256" key="4">
    <source>
        <dbReference type="ARBA" id="ARBA00023027"/>
    </source>
</evidence>
<evidence type="ECO:0000256" key="2">
    <source>
        <dbReference type="ARBA" id="ARBA00007358"/>
    </source>
</evidence>
<comment type="similarity">
    <text evidence="2">Belongs to the iron-containing alcohol dehydrogenase family.</text>
</comment>
<dbReference type="PANTHER" id="PTHR11496">
    <property type="entry name" value="ALCOHOL DEHYDROGENASE"/>
    <property type="match status" value="1"/>
</dbReference>
<evidence type="ECO:0000259" key="6">
    <source>
        <dbReference type="Pfam" id="PF25137"/>
    </source>
</evidence>
<protein>
    <submittedName>
        <fullName evidence="7">Alcohol dehydrogenase</fullName>
    </submittedName>
</protein>
<dbReference type="GO" id="GO:0046872">
    <property type="term" value="F:metal ion binding"/>
    <property type="evidence" value="ECO:0007669"/>
    <property type="project" value="InterPro"/>
</dbReference>
<dbReference type="PANTHER" id="PTHR11496:SF102">
    <property type="entry name" value="ALCOHOL DEHYDROGENASE 4"/>
    <property type="match status" value="1"/>
</dbReference>
<keyword evidence="8" id="KW-1185">Reference proteome</keyword>
<evidence type="ECO:0000313" key="8">
    <source>
        <dbReference type="Proteomes" id="UP000254266"/>
    </source>
</evidence>
<name>A0A370DJE0_9GAMM</name>
<dbReference type="Pfam" id="PF25137">
    <property type="entry name" value="ADH_Fe_C"/>
    <property type="match status" value="1"/>
</dbReference>
<evidence type="ECO:0000256" key="1">
    <source>
        <dbReference type="ARBA" id="ARBA00001962"/>
    </source>
</evidence>
<evidence type="ECO:0000259" key="5">
    <source>
        <dbReference type="Pfam" id="PF00465"/>
    </source>
</evidence>
<comment type="caution">
    <text evidence="7">The sequence shown here is derived from an EMBL/GenBank/DDBJ whole genome shotgun (WGS) entry which is preliminary data.</text>
</comment>
<dbReference type="CDD" id="cd14861">
    <property type="entry name" value="Fe-ADH-like"/>
    <property type="match status" value="1"/>
</dbReference>
<dbReference type="InterPro" id="IPR039697">
    <property type="entry name" value="Alcohol_dehydrogenase_Fe"/>
</dbReference>
<keyword evidence="3" id="KW-0560">Oxidoreductase</keyword>
<dbReference type="Proteomes" id="UP000254266">
    <property type="component" value="Unassembled WGS sequence"/>
</dbReference>
<sequence length="390" mass="42033">MTSEIDLKGNWNYPTLINFGTGSVESVYESCRKLKITKPLLVTDSGLVKLNIVTDLIKTVKSKGLYIQVYSNVKPNPTGDNVIQGVKEYHVHNCDGVIAMGGGSALDAGKTIALMARQKYSLWDFEDVGDNWQRVNPEGIAPCIAIPTTAGTGSEVGRASVIVDEDSLTKKIIFHPDMLPNVVISDAQLTLALPANITAATGMDAFVHNLEAYCVNGYHPMADGIALEGMRLVKEWLPEAVANGDNLVARSHMLVASTMGATAFQKGLGAVHALAHPLGAIYDKHHGLLNAILLPYVLVKNKSVISIKVSHIARCLNLDSTDFDSFFSWLLEFRKSLGIPDDLQSIGINADKSELIGQLASIDPTASGNPINFTADQYCEIFINAVNGKL</sequence>